<dbReference type="Pfam" id="PF10536">
    <property type="entry name" value="PMD"/>
    <property type="match status" value="2"/>
</dbReference>
<sequence>MTITLQDVQLLLGLRVDGPAVVGPNVVGQGRMWPTWPNYCDELLGTHPGREIVYHASDDEEDVATFRMGSSQVDSMLPLRWLRWMFYRESYDDLAPEIFLRHVRAYIVFMISYFLIPDTSRSHVSLQWLPLFANVDSFSRMSIGGAVLAHLYRELWAEDMIRELPAGNKMMYRDEFDALRMSQVIMTPYTQEVLDALPVQYHEGQNIWRAIVPLINWKCAEWHLPDRVVRQFSGVPSTDIEPMDQSFRRIDGRGRADQDWTIQYRDYLQIWEERRAYVVPITPPADYYIRSSAILEPLAGGGEQNASSLQMAVDQVAEFSARVQQSVYIDYTTFDTATEADHQSRERAGSSHGQHHSRRSVLDAPSRLKGSRHRQTVVPDPHRHSIHTPSMGYDFTGAGPSAPHWSPHVGQSSQPGHIYYGTQYEQPGEQSLFPMAIPQWMSSLHYSRMYSHNFDASSSAETKQWITEGTIRVRESLSYPIDEDLEARTKIGEIARKNDGSVVVNVENPITDVQHCILYKR</sequence>
<feature type="domain" description="Aminotransferase-like plant mobile" evidence="2">
    <location>
        <begin position="169"/>
        <end position="278"/>
    </location>
</feature>
<comment type="caution">
    <text evidence="3">The sequence shown here is derived from an EMBL/GenBank/DDBJ whole genome shotgun (WGS) entry which is preliminary data.</text>
</comment>
<evidence type="ECO:0000313" key="3">
    <source>
        <dbReference type="EMBL" id="KAI0507697.1"/>
    </source>
</evidence>
<dbReference type="EMBL" id="JAGYWB010000010">
    <property type="protein sequence ID" value="KAI0507697.1"/>
    <property type="molecule type" value="Genomic_DNA"/>
</dbReference>
<dbReference type="AlphaFoldDB" id="A0A8T3B8I2"/>
<feature type="compositionally biased region" description="Basic and acidic residues" evidence="1">
    <location>
        <begin position="339"/>
        <end position="349"/>
    </location>
</feature>
<evidence type="ECO:0000313" key="4">
    <source>
        <dbReference type="Proteomes" id="UP000829196"/>
    </source>
</evidence>
<evidence type="ECO:0000256" key="1">
    <source>
        <dbReference type="SAM" id="MobiDB-lite"/>
    </source>
</evidence>
<proteinExistence type="predicted"/>
<organism evidence="3 4">
    <name type="scientific">Dendrobium nobile</name>
    <name type="common">Orchid</name>
    <dbReference type="NCBI Taxonomy" id="94219"/>
    <lineage>
        <taxon>Eukaryota</taxon>
        <taxon>Viridiplantae</taxon>
        <taxon>Streptophyta</taxon>
        <taxon>Embryophyta</taxon>
        <taxon>Tracheophyta</taxon>
        <taxon>Spermatophyta</taxon>
        <taxon>Magnoliopsida</taxon>
        <taxon>Liliopsida</taxon>
        <taxon>Asparagales</taxon>
        <taxon>Orchidaceae</taxon>
        <taxon>Epidendroideae</taxon>
        <taxon>Malaxideae</taxon>
        <taxon>Dendrobiinae</taxon>
        <taxon>Dendrobium</taxon>
    </lineage>
</organism>
<gene>
    <name evidence="3" type="ORF">KFK09_013825</name>
</gene>
<dbReference type="Proteomes" id="UP000829196">
    <property type="component" value="Unassembled WGS sequence"/>
</dbReference>
<dbReference type="PANTHER" id="PTHR46033">
    <property type="entry name" value="PROTEIN MAIN-LIKE 2"/>
    <property type="match status" value="1"/>
</dbReference>
<dbReference type="PANTHER" id="PTHR46033:SF8">
    <property type="entry name" value="PROTEIN MAINTENANCE OF MERISTEMS-LIKE"/>
    <property type="match status" value="1"/>
</dbReference>
<feature type="domain" description="Aminotransferase-like plant mobile" evidence="2">
    <location>
        <begin position="1"/>
        <end position="155"/>
    </location>
</feature>
<evidence type="ECO:0000259" key="2">
    <source>
        <dbReference type="Pfam" id="PF10536"/>
    </source>
</evidence>
<keyword evidence="4" id="KW-1185">Reference proteome</keyword>
<dbReference type="InterPro" id="IPR044824">
    <property type="entry name" value="MAIN-like"/>
</dbReference>
<feature type="region of interest" description="Disordered" evidence="1">
    <location>
        <begin position="339"/>
        <end position="386"/>
    </location>
</feature>
<protein>
    <recommendedName>
        <fullName evidence="2">Aminotransferase-like plant mobile domain-containing protein</fullName>
    </recommendedName>
</protein>
<dbReference type="OrthoDB" id="593744at2759"/>
<reference evidence="3" key="1">
    <citation type="journal article" date="2022" name="Front. Genet.">
        <title>Chromosome-Scale Assembly of the Dendrobium nobile Genome Provides Insights Into the Molecular Mechanism of the Biosynthesis of the Medicinal Active Ingredient of Dendrobium.</title>
        <authorList>
            <person name="Xu Q."/>
            <person name="Niu S.-C."/>
            <person name="Li K.-L."/>
            <person name="Zheng P.-J."/>
            <person name="Zhang X.-J."/>
            <person name="Jia Y."/>
            <person name="Liu Y."/>
            <person name="Niu Y.-X."/>
            <person name="Yu L.-H."/>
            <person name="Chen D.-F."/>
            <person name="Zhang G.-Q."/>
        </authorList>
    </citation>
    <scope>NUCLEOTIDE SEQUENCE</scope>
    <source>
        <tissue evidence="3">Leaf</tissue>
    </source>
</reference>
<dbReference type="InterPro" id="IPR019557">
    <property type="entry name" value="AminoTfrase-like_pln_mobile"/>
</dbReference>
<name>A0A8T3B8I2_DENNO</name>
<dbReference type="GO" id="GO:0010073">
    <property type="term" value="P:meristem maintenance"/>
    <property type="evidence" value="ECO:0007669"/>
    <property type="project" value="InterPro"/>
</dbReference>
<accession>A0A8T3B8I2</accession>